<dbReference type="EMBL" id="MNCJ02000324">
    <property type="protein sequence ID" value="KAF5788972.1"/>
    <property type="molecule type" value="Genomic_DNA"/>
</dbReference>
<name>A0A251TRW5_HELAN</name>
<evidence type="ECO:0000313" key="1">
    <source>
        <dbReference type="EMBL" id="KAF5788972.1"/>
    </source>
</evidence>
<dbReference type="InParanoid" id="A0A251TRW5"/>
<reference evidence="1 3" key="1">
    <citation type="journal article" date="2017" name="Nature">
        <title>The sunflower genome provides insights into oil metabolism, flowering and Asterid evolution.</title>
        <authorList>
            <person name="Badouin H."/>
            <person name="Gouzy J."/>
            <person name="Grassa C.J."/>
            <person name="Murat F."/>
            <person name="Staton S.E."/>
            <person name="Cottret L."/>
            <person name="Lelandais-Briere C."/>
            <person name="Owens G.L."/>
            <person name="Carrere S."/>
            <person name="Mayjonade B."/>
            <person name="Legrand L."/>
            <person name="Gill N."/>
            <person name="Kane N.C."/>
            <person name="Bowers J.E."/>
            <person name="Hubner S."/>
            <person name="Bellec A."/>
            <person name="Berard A."/>
            <person name="Berges H."/>
            <person name="Blanchet N."/>
            <person name="Boniface M.C."/>
            <person name="Brunel D."/>
            <person name="Catrice O."/>
            <person name="Chaidir N."/>
            <person name="Claudel C."/>
            <person name="Donnadieu C."/>
            <person name="Faraut T."/>
            <person name="Fievet G."/>
            <person name="Helmstetter N."/>
            <person name="King M."/>
            <person name="Knapp S.J."/>
            <person name="Lai Z."/>
            <person name="Le Paslier M.C."/>
            <person name="Lippi Y."/>
            <person name="Lorenzon L."/>
            <person name="Mandel J.R."/>
            <person name="Marage G."/>
            <person name="Marchand G."/>
            <person name="Marquand E."/>
            <person name="Bret-Mestries E."/>
            <person name="Morien E."/>
            <person name="Nambeesan S."/>
            <person name="Nguyen T."/>
            <person name="Pegot-Espagnet P."/>
            <person name="Pouilly N."/>
            <person name="Raftis F."/>
            <person name="Sallet E."/>
            <person name="Schiex T."/>
            <person name="Thomas J."/>
            <person name="Vandecasteele C."/>
            <person name="Vares D."/>
            <person name="Vear F."/>
            <person name="Vautrin S."/>
            <person name="Crespi M."/>
            <person name="Mangin B."/>
            <person name="Burke J.M."/>
            <person name="Salse J."/>
            <person name="Munos S."/>
            <person name="Vincourt P."/>
            <person name="Rieseberg L.H."/>
            <person name="Langlade N.B."/>
        </authorList>
    </citation>
    <scope>NUCLEOTIDE SEQUENCE [LARGE SCALE GENOMIC DNA]</scope>
    <source>
        <strain evidence="3">cv. SF193</strain>
        <tissue evidence="1">Leaves</tissue>
    </source>
</reference>
<evidence type="ECO:0000313" key="2">
    <source>
        <dbReference type="EMBL" id="OTG13644.1"/>
    </source>
</evidence>
<accession>A0A251TRW5</accession>
<dbReference type="AlphaFoldDB" id="A0A251TRW5"/>
<protein>
    <submittedName>
        <fullName evidence="2">Uncharacterized protein</fullName>
    </submittedName>
</protein>
<keyword evidence="3" id="KW-1185">Reference proteome</keyword>
<sequence length="96" mass="11222">MSLLGIKRTPRSDSLPFKQVCRYGHTFSSIVAFPSVNSFDRRVLPKKRIKKKILEVVPYATRQSCYNRGLTFEPRSKKKRNRNFEAATRVRIITFS</sequence>
<dbReference type="EMBL" id="CM007898">
    <property type="protein sequence ID" value="OTG13644.1"/>
    <property type="molecule type" value="Genomic_DNA"/>
</dbReference>
<reference evidence="1" key="3">
    <citation type="submission" date="2020-06" db="EMBL/GenBank/DDBJ databases">
        <title>Helianthus annuus Genome sequencing and assembly Release 2.</title>
        <authorList>
            <person name="Gouzy J."/>
            <person name="Langlade N."/>
            <person name="Munos S."/>
        </authorList>
    </citation>
    <scope>NUCLEOTIDE SEQUENCE</scope>
    <source>
        <tissue evidence="1">Leaves</tissue>
    </source>
</reference>
<organism evidence="2 3">
    <name type="scientific">Helianthus annuus</name>
    <name type="common">Common sunflower</name>
    <dbReference type="NCBI Taxonomy" id="4232"/>
    <lineage>
        <taxon>Eukaryota</taxon>
        <taxon>Viridiplantae</taxon>
        <taxon>Streptophyta</taxon>
        <taxon>Embryophyta</taxon>
        <taxon>Tracheophyta</taxon>
        <taxon>Spermatophyta</taxon>
        <taxon>Magnoliopsida</taxon>
        <taxon>eudicotyledons</taxon>
        <taxon>Gunneridae</taxon>
        <taxon>Pentapetalae</taxon>
        <taxon>asterids</taxon>
        <taxon>campanulids</taxon>
        <taxon>Asterales</taxon>
        <taxon>Asteraceae</taxon>
        <taxon>Asteroideae</taxon>
        <taxon>Heliantheae alliance</taxon>
        <taxon>Heliantheae</taxon>
        <taxon>Helianthus</taxon>
    </lineage>
</organism>
<dbReference type="Proteomes" id="UP000215914">
    <property type="component" value="Chromosome 9"/>
</dbReference>
<dbReference type="Gramene" id="mRNA:HanXRQr2_Chr09g0365401">
    <property type="protein sequence ID" value="mRNA:HanXRQr2_Chr09g0365401"/>
    <property type="gene ID" value="HanXRQr2_Chr09g0365401"/>
</dbReference>
<proteinExistence type="predicted"/>
<reference evidence="2" key="2">
    <citation type="submission" date="2017-02" db="EMBL/GenBank/DDBJ databases">
        <title>Sunflower complete genome.</title>
        <authorList>
            <person name="Langlade N."/>
            <person name="Munos S."/>
        </authorList>
    </citation>
    <scope>NUCLEOTIDE SEQUENCE [LARGE SCALE GENOMIC DNA]</scope>
    <source>
        <tissue evidence="2">Leaves</tissue>
    </source>
</reference>
<evidence type="ECO:0000313" key="3">
    <source>
        <dbReference type="Proteomes" id="UP000215914"/>
    </source>
</evidence>
<gene>
    <name evidence="2" type="ORF">HannXRQ_Chr09g0240431</name>
    <name evidence="1" type="ORF">HanXRQr2_Chr09g0365401</name>
</gene>